<dbReference type="AlphaFoldDB" id="A0AAV2VIX0"/>
<dbReference type="Pfam" id="PF24827">
    <property type="entry name" value="AstE_AspA_cat"/>
    <property type="match status" value="1"/>
</dbReference>
<feature type="active site" evidence="5">
    <location>
        <position position="218"/>
    </location>
</feature>
<dbReference type="HAMAP" id="MF_00767">
    <property type="entry name" value="Arg_catab_AstE"/>
    <property type="match status" value="1"/>
</dbReference>
<dbReference type="GO" id="GO:0009017">
    <property type="term" value="F:succinylglutamate desuccinylase activity"/>
    <property type="evidence" value="ECO:0007669"/>
    <property type="project" value="UniProtKB-EC"/>
</dbReference>
<evidence type="ECO:0000259" key="7">
    <source>
        <dbReference type="Pfam" id="PF24827"/>
    </source>
</evidence>
<evidence type="ECO:0000313" key="9">
    <source>
        <dbReference type="Proteomes" id="UP000018211"/>
    </source>
</evidence>
<dbReference type="PANTHER" id="PTHR15162:SF7">
    <property type="entry name" value="SUCCINYLGLUTAMATE DESUCCINYLASE"/>
    <property type="match status" value="1"/>
</dbReference>
<keyword evidence="3 5" id="KW-0378">Hydrolase</keyword>
<evidence type="ECO:0000256" key="2">
    <source>
        <dbReference type="ARBA" id="ARBA00022723"/>
    </source>
</evidence>
<feature type="binding site" evidence="5">
    <location>
        <position position="154"/>
    </location>
    <ligand>
        <name>Zn(2+)</name>
        <dbReference type="ChEBI" id="CHEBI:29105"/>
    </ligand>
</feature>
<comment type="caution">
    <text evidence="8">The sequence shown here is derived from an EMBL/GenBank/DDBJ whole genome shotgun (WGS) entry which is preliminary data.</text>
</comment>
<dbReference type="InterPro" id="IPR016681">
    <property type="entry name" value="SuccinylGlu_desuccinylase"/>
</dbReference>
<evidence type="ECO:0000256" key="5">
    <source>
        <dbReference type="HAMAP-Rule" id="MF_00767"/>
    </source>
</evidence>
<dbReference type="Proteomes" id="UP000018211">
    <property type="component" value="Unassembled WGS sequence"/>
</dbReference>
<gene>
    <name evidence="5" type="primary">astE</name>
    <name evidence="8" type="ORF">VIBNISOn1_1160101</name>
</gene>
<dbReference type="PANTHER" id="PTHR15162">
    <property type="entry name" value="ASPARTOACYLASE"/>
    <property type="match status" value="1"/>
</dbReference>
<evidence type="ECO:0000259" key="6">
    <source>
        <dbReference type="Pfam" id="PF04952"/>
    </source>
</evidence>
<dbReference type="NCBIfam" id="NF003706">
    <property type="entry name" value="PRK05324.1"/>
    <property type="match status" value="1"/>
</dbReference>
<feature type="binding site" evidence="5">
    <location>
        <position position="62"/>
    </location>
    <ligand>
        <name>Zn(2+)</name>
        <dbReference type="ChEBI" id="CHEBI:29105"/>
    </ligand>
</feature>
<dbReference type="InterPro" id="IPR050178">
    <property type="entry name" value="AspA/AstE_fam"/>
</dbReference>
<organism evidence="8 9">
    <name type="scientific">Vibrio nigripulchritudo SOn1</name>
    <dbReference type="NCBI Taxonomy" id="1238450"/>
    <lineage>
        <taxon>Bacteria</taxon>
        <taxon>Pseudomonadati</taxon>
        <taxon>Pseudomonadota</taxon>
        <taxon>Gammaproteobacteria</taxon>
        <taxon>Vibrionales</taxon>
        <taxon>Vibrionaceae</taxon>
        <taxon>Vibrio</taxon>
    </lineage>
</organism>
<comment type="similarity">
    <text evidence="5">Belongs to the AspA/AstE family. Succinylglutamate desuccinylase subfamily.</text>
</comment>
<feature type="binding site" evidence="5">
    <location>
        <position position="65"/>
    </location>
    <ligand>
        <name>Zn(2+)</name>
        <dbReference type="ChEBI" id="CHEBI:29105"/>
    </ligand>
</feature>
<dbReference type="InterPro" id="IPR055438">
    <property type="entry name" value="AstE_AspA_cat"/>
</dbReference>
<dbReference type="RefSeq" id="WP_022610395.1">
    <property type="nucleotide sequence ID" value="NZ_LK391965.1"/>
</dbReference>
<evidence type="ECO:0000256" key="3">
    <source>
        <dbReference type="ARBA" id="ARBA00022801"/>
    </source>
</evidence>
<protein>
    <recommendedName>
        <fullName evidence="5">Succinylglutamate desuccinylase</fullName>
        <ecNumber evidence="5">3.5.1.96</ecNumber>
    </recommendedName>
</protein>
<name>A0AAV2VIX0_9VIBR</name>
<proteinExistence type="inferred from homology"/>
<comment type="catalytic activity">
    <reaction evidence="5">
        <text>N-succinyl-L-glutamate + H2O = L-glutamate + succinate</text>
        <dbReference type="Rhea" id="RHEA:15169"/>
        <dbReference type="ChEBI" id="CHEBI:15377"/>
        <dbReference type="ChEBI" id="CHEBI:29985"/>
        <dbReference type="ChEBI" id="CHEBI:30031"/>
        <dbReference type="ChEBI" id="CHEBI:58763"/>
        <dbReference type="EC" id="3.5.1.96"/>
    </reaction>
</comment>
<evidence type="ECO:0000313" key="8">
    <source>
        <dbReference type="EMBL" id="CCO44593.1"/>
    </source>
</evidence>
<reference evidence="8 9" key="1">
    <citation type="journal article" date="2013" name="ISME J.">
        <title>Comparative genomics of pathogenic lineages of Vibrio nigripulchritudo identifies virulence-associated traits.</title>
        <authorList>
            <person name="Goudenege D."/>
            <person name="Labreuche Y."/>
            <person name="Krin E."/>
            <person name="Ansquer D."/>
            <person name="Mangenot S."/>
            <person name="Calteau A."/>
            <person name="Medigue C."/>
            <person name="Mazel D."/>
            <person name="Polz M.F."/>
            <person name="Le Roux F."/>
        </authorList>
    </citation>
    <scope>NUCLEOTIDE SEQUENCE [LARGE SCALE GENOMIC DNA]</scope>
    <source>
        <strain evidence="8 9">SOn1</strain>
    </source>
</reference>
<comment type="cofactor">
    <cofactor evidence="5">
        <name>Zn(2+)</name>
        <dbReference type="ChEBI" id="CHEBI:29105"/>
    </cofactor>
    <text evidence="5">Binds 1 zinc ion per subunit.</text>
</comment>
<comment type="pathway">
    <text evidence="5">Amino-acid degradation; L-arginine degradation via AST pathway; L-glutamate and succinate from L-arginine: step 5/5.</text>
</comment>
<dbReference type="EC" id="3.5.1.96" evidence="5"/>
<evidence type="ECO:0000256" key="4">
    <source>
        <dbReference type="ARBA" id="ARBA00022833"/>
    </source>
</evidence>
<dbReference type="PIRSF" id="PIRSF017020">
    <property type="entry name" value="AstE"/>
    <property type="match status" value="1"/>
</dbReference>
<feature type="domain" description="Succinylglutamate desuccinylase/Aspartoacylase catalytic" evidence="7">
    <location>
        <begin position="52"/>
        <end position="243"/>
    </location>
</feature>
<dbReference type="GO" id="GO:0008270">
    <property type="term" value="F:zinc ion binding"/>
    <property type="evidence" value="ECO:0007669"/>
    <property type="project" value="UniProtKB-UniRule"/>
</dbReference>
<dbReference type="GO" id="GO:0019545">
    <property type="term" value="P:L-arginine catabolic process to succinate"/>
    <property type="evidence" value="ECO:0007669"/>
    <property type="project" value="UniProtKB-UniRule"/>
</dbReference>
<keyword evidence="4 5" id="KW-0862">Zinc</keyword>
<keyword evidence="1 5" id="KW-0056">Arginine metabolism</keyword>
<dbReference type="Pfam" id="PF04952">
    <property type="entry name" value="AstE_AspA_hybrid"/>
    <property type="match status" value="1"/>
</dbReference>
<dbReference type="GO" id="GO:0016788">
    <property type="term" value="F:hydrolase activity, acting on ester bonds"/>
    <property type="evidence" value="ECO:0007669"/>
    <property type="project" value="UniProtKB-UniRule"/>
</dbReference>
<dbReference type="CDD" id="cd03855">
    <property type="entry name" value="M14_ASTE"/>
    <property type="match status" value="1"/>
</dbReference>
<keyword evidence="2 5" id="KW-0479">Metal-binding</keyword>
<dbReference type="EMBL" id="CAOF01000020">
    <property type="protein sequence ID" value="CCO44593.1"/>
    <property type="molecule type" value="Genomic_DNA"/>
</dbReference>
<accession>A0AAV2VIX0</accession>
<evidence type="ECO:0000256" key="1">
    <source>
        <dbReference type="ARBA" id="ARBA00022503"/>
    </source>
</evidence>
<sequence length="344" mass="38851">MQGSFFNQSFLYDTLDTDSVFESKTLTLSSGQLNWIDRGVLLWEPVNTSPEARQVIISAGIHGDETAPMELVDRLVNDIVSDAFQPSARCLFILGHPQATNQHTRFVTENLNRLFDETERPETIETEIAQKLKKHVKAFYEGTEQSARWHLDLHCAIRASEHFTFAVSPYVDHPVRSRALCEFLEAGHIEALLLSNSPTSTFSWHTGHFYGAQALTMELGRVSKLGENDLSVLSQFDSATRALISHSFYSEDSKSMKVYAVNRTIIKHHLDFSFTFKDDVANFTRFDKGELLGFDGDELLYAEAQSEAIVFPNPKVALGQRAVVMVVETETRFENEQLVSNNPH</sequence>
<feature type="domain" description="AstE/AspA barrel-sandwich hybrid" evidence="6">
    <location>
        <begin position="255"/>
        <end position="328"/>
    </location>
</feature>
<dbReference type="Gene3D" id="3.40.630.10">
    <property type="entry name" value="Zn peptidases"/>
    <property type="match status" value="1"/>
</dbReference>
<comment type="function">
    <text evidence="5">Transforms N(2)-succinylglutamate into succinate and glutamate.</text>
</comment>
<dbReference type="SUPFAM" id="SSF53187">
    <property type="entry name" value="Zn-dependent exopeptidases"/>
    <property type="match status" value="1"/>
</dbReference>
<dbReference type="InterPro" id="IPR007036">
    <property type="entry name" value="Aste_AspA_hybrid_dom"/>
</dbReference>
<dbReference type="GO" id="GO:0019544">
    <property type="term" value="P:L-arginine catabolic process to L-glutamate"/>
    <property type="evidence" value="ECO:0007669"/>
    <property type="project" value="UniProtKB-UniRule"/>
</dbReference>